<evidence type="ECO:0008006" key="3">
    <source>
        <dbReference type="Google" id="ProtNLM"/>
    </source>
</evidence>
<dbReference type="Proteomes" id="UP000238916">
    <property type="component" value="Unassembled WGS sequence"/>
</dbReference>
<dbReference type="AlphaFoldDB" id="A0A2U3KTJ7"/>
<gene>
    <name evidence="1" type="ORF">SBF1_270001</name>
</gene>
<organism evidence="1 2">
    <name type="scientific">Candidatus Desulfosporosinus infrequens</name>
    <dbReference type="NCBI Taxonomy" id="2043169"/>
    <lineage>
        <taxon>Bacteria</taxon>
        <taxon>Bacillati</taxon>
        <taxon>Bacillota</taxon>
        <taxon>Clostridia</taxon>
        <taxon>Eubacteriales</taxon>
        <taxon>Desulfitobacteriaceae</taxon>
        <taxon>Desulfosporosinus</taxon>
    </lineage>
</organism>
<dbReference type="EMBL" id="OMOF01000190">
    <property type="protein sequence ID" value="SPF42978.1"/>
    <property type="molecule type" value="Genomic_DNA"/>
</dbReference>
<dbReference type="InterPro" id="IPR051805">
    <property type="entry name" value="Dehydratase_Activator_Redct"/>
</dbReference>
<reference evidence="2" key="1">
    <citation type="submission" date="2018-02" db="EMBL/GenBank/DDBJ databases">
        <authorList>
            <person name="Hausmann B."/>
        </authorList>
    </citation>
    <scope>NUCLEOTIDE SEQUENCE [LARGE SCALE GENOMIC DNA]</scope>
    <source>
        <strain evidence="2">Peat soil MAG SbF1</strain>
    </source>
</reference>
<evidence type="ECO:0000313" key="2">
    <source>
        <dbReference type="Proteomes" id="UP000238916"/>
    </source>
</evidence>
<sequence>MRVLYKVRPYEKFVGSANRLYDVWVKRCQETLKTGGKKEHTHNIRQIVMDFDNLELCEGLVKPKVGVVGEILVKFLPMANNNIVEMLEAEGVEVVVPDLTDFLLYSAFDNEIKYQKLSGSFMGMLSSKFSIKKIESYRKEMKKALTASKRFEAPKAIKEIAKHAEKHLSLANQSGEGWFLTGEMVELIHEGVHNIVCLQPFACMPNHITGKGMFREIKRSYPMANIAFIDYDSGASEVNQLNRIKLMLSMVVKNVENDLADNELVTAK</sequence>
<dbReference type="PANTHER" id="PTHR32329">
    <property type="entry name" value="BIFUNCTIONAL PROTEIN [INCLUDES 2-HYDROXYACYL-COA DEHYDRATASE (N-TER) AND ITS ACTIVATOR DOMAIN (C_TERM)-RELATED"/>
    <property type="match status" value="1"/>
</dbReference>
<dbReference type="PANTHER" id="PTHR32329:SF4">
    <property type="entry name" value="ACTIVATOR OF 2-HYDROXYACYL-COA DEHYDRATASE"/>
    <property type="match status" value="1"/>
</dbReference>
<name>A0A2U3KTJ7_9FIRM</name>
<accession>A0A2U3KTJ7</accession>
<protein>
    <recommendedName>
        <fullName evidence="3">CoA-substrate-specific enzyme activase</fullName>
    </recommendedName>
</protein>
<evidence type="ECO:0000313" key="1">
    <source>
        <dbReference type="EMBL" id="SPF42978.1"/>
    </source>
</evidence>
<proteinExistence type="predicted"/>